<dbReference type="PANTHER" id="PTHR43289:SF6">
    <property type="entry name" value="SERINE_THREONINE-PROTEIN KINASE NEKL-3"/>
    <property type="match status" value="1"/>
</dbReference>
<evidence type="ECO:0000259" key="6">
    <source>
        <dbReference type="PROSITE" id="PS50011"/>
    </source>
</evidence>
<dbReference type="PROSITE" id="PS50011">
    <property type="entry name" value="PROTEIN_KINASE_DOM"/>
    <property type="match status" value="1"/>
</dbReference>
<gene>
    <name evidence="7" type="ORF">FIV42_26340</name>
</gene>
<name>A0A4Y6Q0N7_PERCE</name>
<dbReference type="CDD" id="cd14014">
    <property type="entry name" value="STKc_PknB_like"/>
    <property type="match status" value="1"/>
</dbReference>
<protein>
    <recommendedName>
        <fullName evidence="6">Protein kinase domain-containing protein</fullName>
    </recommendedName>
</protein>
<keyword evidence="3" id="KW-0418">Kinase</keyword>
<dbReference type="InterPro" id="IPR015943">
    <property type="entry name" value="WD40/YVTN_repeat-like_dom_sf"/>
</dbReference>
<dbReference type="Gene3D" id="3.30.200.20">
    <property type="entry name" value="Phosphorylase Kinase, domain 1"/>
    <property type="match status" value="1"/>
</dbReference>
<reference evidence="7 8" key="1">
    <citation type="submission" date="2019-06" db="EMBL/GenBank/DDBJ databases">
        <title>Persicimonas caeni gen. nov., sp. nov., a predatory bacterium isolated from solar saltern.</title>
        <authorList>
            <person name="Wang S."/>
        </authorList>
    </citation>
    <scope>NUCLEOTIDE SEQUENCE [LARGE SCALE GENOMIC DNA]</scope>
    <source>
        <strain evidence="7 8">YN101</strain>
    </source>
</reference>
<dbReference type="Gene3D" id="2.130.10.10">
    <property type="entry name" value="YVTN repeat-like/Quinoprotein amine dehydrogenase"/>
    <property type="match status" value="1"/>
</dbReference>
<dbReference type="PANTHER" id="PTHR43289">
    <property type="entry name" value="MITOGEN-ACTIVATED PROTEIN KINASE KINASE KINASE 20-RELATED"/>
    <property type="match status" value="1"/>
</dbReference>
<evidence type="ECO:0000313" key="7">
    <source>
        <dbReference type="EMBL" id="QDG54134.1"/>
    </source>
</evidence>
<dbReference type="SMART" id="SM00220">
    <property type="entry name" value="S_TKc"/>
    <property type="match status" value="1"/>
</dbReference>
<keyword evidence="2" id="KW-0547">Nucleotide-binding</keyword>
<dbReference type="InterPro" id="IPR011009">
    <property type="entry name" value="Kinase-like_dom_sf"/>
</dbReference>
<dbReference type="InterPro" id="IPR011047">
    <property type="entry name" value="Quinoprotein_ADH-like_sf"/>
</dbReference>
<dbReference type="SUPFAM" id="SSF56112">
    <property type="entry name" value="Protein kinase-like (PK-like)"/>
    <property type="match status" value="1"/>
</dbReference>
<dbReference type="EMBL" id="CP041186">
    <property type="protein sequence ID" value="QDG54134.1"/>
    <property type="molecule type" value="Genomic_DNA"/>
</dbReference>
<keyword evidence="8" id="KW-1185">Reference proteome</keyword>
<evidence type="ECO:0000256" key="5">
    <source>
        <dbReference type="SAM" id="MobiDB-lite"/>
    </source>
</evidence>
<dbReference type="GO" id="GO:0004674">
    <property type="term" value="F:protein serine/threonine kinase activity"/>
    <property type="evidence" value="ECO:0007669"/>
    <property type="project" value="TreeGrafter"/>
</dbReference>
<dbReference type="OrthoDB" id="9801841at2"/>
<dbReference type="Proteomes" id="UP000315995">
    <property type="component" value="Chromosome"/>
</dbReference>
<keyword evidence="1" id="KW-0808">Transferase</keyword>
<keyword evidence="4" id="KW-0067">ATP-binding</keyword>
<dbReference type="Pfam" id="PF00069">
    <property type="entry name" value="Pkinase"/>
    <property type="match status" value="1"/>
</dbReference>
<dbReference type="SUPFAM" id="SSF50998">
    <property type="entry name" value="Quinoprotein alcohol dehydrogenase-like"/>
    <property type="match status" value="1"/>
</dbReference>
<dbReference type="GO" id="GO:0005524">
    <property type="term" value="F:ATP binding"/>
    <property type="evidence" value="ECO:0007669"/>
    <property type="project" value="UniProtKB-KW"/>
</dbReference>
<feature type="region of interest" description="Disordered" evidence="5">
    <location>
        <begin position="1"/>
        <end position="24"/>
    </location>
</feature>
<dbReference type="InterPro" id="IPR000719">
    <property type="entry name" value="Prot_kinase_dom"/>
</dbReference>
<dbReference type="AlphaFoldDB" id="A0A4Y6Q0N7"/>
<accession>A0A5B8YBQ8</accession>
<feature type="compositionally biased region" description="Basic and acidic residues" evidence="5">
    <location>
        <begin position="8"/>
        <end position="19"/>
    </location>
</feature>
<evidence type="ECO:0000256" key="1">
    <source>
        <dbReference type="ARBA" id="ARBA00022679"/>
    </source>
</evidence>
<evidence type="ECO:0000256" key="4">
    <source>
        <dbReference type="ARBA" id="ARBA00022840"/>
    </source>
</evidence>
<accession>A0A4Y6Q0N7</accession>
<organism evidence="7 8">
    <name type="scientific">Persicimonas caeni</name>
    <dbReference type="NCBI Taxonomy" id="2292766"/>
    <lineage>
        <taxon>Bacteria</taxon>
        <taxon>Deltaproteobacteria</taxon>
        <taxon>Bradymonadales</taxon>
        <taxon>Bradymonadaceae</taxon>
        <taxon>Persicimonas</taxon>
    </lineage>
</organism>
<proteinExistence type="predicted"/>
<evidence type="ECO:0000256" key="2">
    <source>
        <dbReference type="ARBA" id="ARBA00022741"/>
    </source>
</evidence>
<feature type="domain" description="Protein kinase" evidence="6">
    <location>
        <begin position="81"/>
        <end position="336"/>
    </location>
</feature>
<sequence length="710" mass="77618">MTPGARLRPADETMSDRSPRMRAAPGEMPENYCSVCTSVRYWREPSCADCGAPRPTDGWAPLSESDDQFLGRTVDRRFFVTRRITHFGQAALYRVSCLTVTHDFALWVCPVEAFDCDRDTLLRRMTREVGAQRRLDQPNVVPIHEFLELPNGCAAVVMDYVDGPPLRTLVAPGIALDVGRACELAAQLARALREAHSVGLIHRQLIPHNIIVEQTHDGTERVRLLNFGLSRLVREADEDDARHFFSPEQGRGGEPDQRSNIYSLGALLFFMLSGLPPSSEWNTAGTWGVRRNRAPRLSKVRGDSPVPAPLEKLVYNLLNPKPPHRPGSLSDVVPILELYAIAEADDTADGLSDADDDDFAASPHSKDLFKSGNYFNLSEQTSVFSADAVPQHTTGSVSSLSLSKTMESRLSVEELPDDLDPRSSVTFWQTADQRTDNHTWVNTATPGVQQRRRPSLPPVVCSTRATDGSIVAVDEEAKLWSGEALTFEDIESMGTLDEPALTVAANAEVVLVGQANGRLVAVERDSGKRRALLETIDRAAINAVEVGVDGNRVVAAAESGRVYVGRLDAIEKDDDWSRVRSKERVEDVAVAVGAQTLGVLRANGVVELRQIDAPHGVLATFDASTNAHSMALSPDGQLVAVITVSSVHLHHGYSGQLVASFDRLSYAPITAYFGEDNDLFGICQADGELVLWNLATNSAVEETTAKSRRR</sequence>
<evidence type="ECO:0000256" key="3">
    <source>
        <dbReference type="ARBA" id="ARBA00022777"/>
    </source>
</evidence>
<dbReference type="Gene3D" id="1.10.510.10">
    <property type="entry name" value="Transferase(Phosphotransferase) domain 1"/>
    <property type="match status" value="1"/>
</dbReference>
<evidence type="ECO:0000313" key="8">
    <source>
        <dbReference type="Proteomes" id="UP000315995"/>
    </source>
</evidence>